<dbReference type="Gene3D" id="2.60.120.10">
    <property type="entry name" value="Jelly Rolls"/>
    <property type="match status" value="1"/>
</dbReference>
<keyword evidence="3" id="KW-1185">Reference proteome</keyword>
<feature type="domain" description="Cupin type-2" evidence="1">
    <location>
        <begin position="94"/>
        <end position="160"/>
    </location>
</feature>
<evidence type="ECO:0000313" key="3">
    <source>
        <dbReference type="Proteomes" id="UP000807025"/>
    </source>
</evidence>
<dbReference type="Pfam" id="PF07883">
    <property type="entry name" value="Cupin_2"/>
    <property type="match status" value="1"/>
</dbReference>
<proteinExistence type="predicted"/>
<gene>
    <name evidence="2" type="ORF">BDN71DRAFT_787096</name>
</gene>
<dbReference type="InterPro" id="IPR047142">
    <property type="entry name" value="OryJ/VirC-like"/>
</dbReference>
<dbReference type="PANTHER" id="PTHR36156">
    <property type="entry name" value="SLR2101 PROTEIN"/>
    <property type="match status" value="1"/>
</dbReference>
<dbReference type="OrthoDB" id="5840532at2759"/>
<evidence type="ECO:0000259" key="1">
    <source>
        <dbReference type="Pfam" id="PF07883"/>
    </source>
</evidence>
<name>A0A9P6DGL0_PLEER</name>
<dbReference type="EMBL" id="MU154555">
    <property type="protein sequence ID" value="KAF9496163.1"/>
    <property type="molecule type" value="Genomic_DNA"/>
</dbReference>
<accession>A0A9P6DGL0</accession>
<dbReference type="SUPFAM" id="SSF51182">
    <property type="entry name" value="RmlC-like cupins"/>
    <property type="match status" value="1"/>
</dbReference>
<dbReference type="PANTHER" id="PTHR36156:SF2">
    <property type="entry name" value="CUPIN TYPE-2 DOMAIN-CONTAINING PROTEIN"/>
    <property type="match status" value="1"/>
</dbReference>
<dbReference type="Gene3D" id="2.20.70.150">
    <property type="match status" value="1"/>
</dbReference>
<dbReference type="CDD" id="cd02231">
    <property type="entry name" value="cupin_BLL6423-like"/>
    <property type="match status" value="1"/>
</dbReference>
<protein>
    <recommendedName>
        <fullName evidence="1">Cupin type-2 domain-containing protein</fullName>
    </recommendedName>
</protein>
<comment type="caution">
    <text evidence="2">The sequence shown here is derived from an EMBL/GenBank/DDBJ whole genome shotgun (WGS) entry which is preliminary data.</text>
</comment>
<reference evidence="2" key="1">
    <citation type="submission" date="2020-11" db="EMBL/GenBank/DDBJ databases">
        <authorList>
            <consortium name="DOE Joint Genome Institute"/>
            <person name="Ahrendt S."/>
            <person name="Riley R."/>
            <person name="Andreopoulos W."/>
            <person name="Labutti K."/>
            <person name="Pangilinan J."/>
            <person name="Ruiz-Duenas F.J."/>
            <person name="Barrasa J.M."/>
            <person name="Sanchez-Garcia M."/>
            <person name="Camarero S."/>
            <person name="Miyauchi S."/>
            <person name="Serrano A."/>
            <person name="Linde D."/>
            <person name="Babiker R."/>
            <person name="Drula E."/>
            <person name="Ayuso-Fernandez I."/>
            <person name="Pacheco R."/>
            <person name="Padilla G."/>
            <person name="Ferreira P."/>
            <person name="Barriuso J."/>
            <person name="Kellner H."/>
            <person name="Castanera R."/>
            <person name="Alfaro M."/>
            <person name="Ramirez L."/>
            <person name="Pisabarro A.G."/>
            <person name="Kuo A."/>
            <person name="Tritt A."/>
            <person name="Lipzen A."/>
            <person name="He G."/>
            <person name="Yan M."/>
            <person name="Ng V."/>
            <person name="Cullen D."/>
            <person name="Martin F."/>
            <person name="Rosso M.-N."/>
            <person name="Henrissat B."/>
            <person name="Hibbett D."/>
            <person name="Martinez A.T."/>
            <person name="Grigoriev I.V."/>
        </authorList>
    </citation>
    <scope>NUCLEOTIDE SEQUENCE</scope>
    <source>
        <strain evidence="2">ATCC 90797</strain>
    </source>
</reference>
<organism evidence="2 3">
    <name type="scientific">Pleurotus eryngii</name>
    <name type="common">Boletus of the steppes</name>
    <dbReference type="NCBI Taxonomy" id="5323"/>
    <lineage>
        <taxon>Eukaryota</taxon>
        <taxon>Fungi</taxon>
        <taxon>Dikarya</taxon>
        <taxon>Basidiomycota</taxon>
        <taxon>Agaricomycotina</taxon>
        <taxon>Agaricomycetes</taxon>
        <taxon>Agaricomycetidae</taxon>
        <taxon>Agaricales</taxon>
        <taxon>Pleurotineae</taxon>
        <taxon>Pleurotaceae</taxon>
        <taxon>Pleurotus</taxon>
    </lineage>
</organism>
<sequence length="182" mass="19846">MSPVLHNPQPLESVRRVVVGHDERGNAVVQSNELMYNEDMAIVPGAKSSAIWVTIDGLPTNDTNSMEDGATRVIEPSENYGLVPTRGTNVRSTDLAPGAITPMHRTSSVDYNILVEGEIVLITEDGAETHLRNPGDTVVQKGTMHAWRNPGASWARWVSVLISAEPAVVNGRVLHPEFHRPQ</sequence>
<dbReference type="InterPro" id="IPR013096">
    <property type="entry name" value="Cupin_2"/>
</dbReference>
<dbReference type="InterPro" id="IPR014710">
    <property type="entry name" value="RmlC-like_jellyroll"/>
</dbReference>
<dbReference type="Proteomes" id="UP000807025">
    <property type="component" value="Unassembled WGS sequence"/>
</dbReference>
<dbReference type="InterPro" id="IPR011051">
    <property type="entry name" value="RmlC_Cupin_sf"/>
</dbReference>
<evidence type="ECO:0000313" key="2">
    <source>
        <dbReference type="EMBL" id="KAF9496163.1"/>
    </source>
</evidence>
<dbReference type="AlphaFoldDB" id="A0A9P6DGL0"/>